<dbReference type="Gene3D" id="2.170.270.10">
    <property type="entry name" value="SET domain"/>
    <property type="match status" value="1"/>
</dbReference>
<dbReference type="SMART" id="SM00317">
    <property type="entry name" value="SET"/>
    <property type="match status" value="1"/>
</dbReference>
<dbReference type="SUPFAM" id="SSF52540">
    <property type="entry name" value="P-loop containing nucleoside triphosphate hydrolases"/>
    <property type="match status" value="1"/>
</dbReference>
<evidence type="ECO:0000259" key="13">
    <source>
        <dbReference type="PROSITE" id="PS51194"/>
    </source>
</evidence>
<evidence type="ECO:0000256" key="4">
    <source>
        <dbReference type="ARBA" id="ARBA00022801"/>
    </source>
</evidence>
<dbReference type="Proteomes" id="UP000596902">
    <property type="component" value="Unassembled WGS sequence"/>
</dbReference>
<dbReference type="GO" id="GO:0016787">
    <property type="term" value="F:hydrolase activity"/>
    <property type="evidence" value="ECO:0007669"/>
    <property type="project" value="UniProtKB-KW"/>
</dbReference>
<dbReference type="PROSITE" id="PS51192">
    <property type="entry name" value="HELICASE_ATP_BIND_1"/>
    <property type="match status" value="1"/>
</dbReference>
<protein>
    <submittedName>
        <fullName evidence="15">Dead-domain-containing protein</fullName>
    </submittedName>
</protein>
<dbReference type="SUPFAM" id="SSF82199">
    <property type="entry name" value="SET domain"/>
    <property type="match status" value="1"/>
</dbReference>
<reference evidence="15" key="2">
    <citation type="submission" date="2020-08" db="EMBL/GenBank/DDBJ databases">
        <title>Draft Genome Sequence of Cumin Blight Pathogen Alternaria burnsii.</title>
        <authorList>
            <person name="Feng Z."/>
        </authorList>
    </citation>
    <scope>NUCLEOTIDE SEQUENCE</scope>
    <source>
        <strain evidence="15">CBS107.38</strain>
    </source>
</reference>
<gene>
    <name evidence="15" type="ORF">GT037_004025</name>
</gene>
<dbReference type="PROSITE" id="PS51194">
    <property type="entry name" value="HELICASE_CTER"/>
    <property type="match status" value="1"/>
</dbReference>
<dbReference type="InterPro" id="IPR014001">
    <property type="entry name" value="Helicase_ATP-bd"/>
</dbReference>
<dbReference type="InterPro" id="IPR001650">
    <property type="entry name" value="Helicase_C-like"/>
</dbReference>
<feature type="domain" description="Helicase ATP-binding" evidence="12">
    <location>
        <begin position="748"/>
        <end position="927"/>
    </location>
</feature>
<dbReference type="SMART" id="SM00490">
    <property type="entry name" value="HELICc"/>
    <property type="match status" value="1"/>
</dbReference>
<dbReference type="GO" id="GO:0010467">
    <property type="term" value="P:gene expression"/>
    <property type="evidence" value="ECO:0007669"/>
    <property type="project" value="UniProtKB-ARBA"/>
</dbReference>
<organism evidence="15 16">
    <name type="scientific">Alternaria burnsii</name>
    <dbReference type="NCBI Taxonomy" id="1187904"/>
    <lineage>
        <taxon>Eukaryota</taxon>
        <taxon>Fungi</taxon>
        <taxon>Dikarya</taxon>
        <taxon>Ascomycota</taxon>
        <taxon>Pezizomycotina</taxon>
        <taxon>Dothideomycetes</taxon>
        <taxon>Pleosporomycetidae</taxon>
        <taxon>Pleosporales</taxon>
        <taxon>Pleosporineae</taxon>
        <taxon>Pleosporaceae</taxon>
        <taxon>Alternaria</taxon>
        <taxon>Alternaria sect. Alternaria</taxon>
    </lineage>
</organism>
<dbReference type="Pfam" id="PF00270">
    <property type="entry name" value="DEAD"/>
    <property type="match status" value="1"/>
</dbReference>
<dbReference type="PROSITE" id="PS51195">
    <property type="entry name" value="Q_MOTIF"/>
    <property type="match status" value="1"/>
</dbReference>
<dbReference type="PROSITE" id="PS50280">
    <property type="entry name" value="SET"/>
    <property type="match status" value="1"/>
</dbReference>
<dbReference type="GO" id="GO:0003723">
    <property type="term" value="F:RNA binding"/>
    <property type="evidence" value="ECO:0007669"/>
    <property type="project" value="UniProtKB-KW"/>
</dbReference>
<feature type="compositionally biased region" description="Polar residues" evidence="10">
    <location>
        <begin position="126"/>
        <end position="135"/>
    </location>
</feature>
<feature type="region of interest" description="Disordered" evidence="10">
    <location>
        <begin position="55"/>
        <end position="152"/>
    </location>
</feature>
<feature type="compositionally biased region" description="Basic and acidic residues" evidence="10">
    <location>
        <begin position="100"/>
        <end position="114"/>
    </location>
</feature>
<keyword evidence="5" id="KW-0347">Helicase</keyword>
<comment type="caution">
    <text evidence="15">The sequence shown here is derived from an EMBL/GenBank/DDBJ whole genome shotgun (WGS) entry which is preliminary data.</text>
</comment>
<dbReference type="InterPro" id="IPR014014">
    <property type="entry name" value="RNA_helicase_DEAD_Q_motif"/>
</dbReference>
<evidence type="ECO:0000256" key="7">
    <source>
        <dbReference type="ARBA" id="ARBA00022884"/>
    </source>
</evidence>
<dbReference type="GO" id="GO:0005829">
    <property type="term" value="C:cytosol"/>
    <property type="evidence" value="ECO:0007669"/>
    <property type="project" value="TreeGrafter"/>
</dbReference>
<dbReference type="InterPro" id="IPR011545">
    <property type="entry name" value="DEAD/DEAH_box_helicase_dom"/>
</dbReference>
<dbReference type="CDD" id="cd17955">
    <property type="entry name" value="DEADc_DDX49"/>
    <property type="match status" value="1"/>
</dbReference>
<dbReference type="EMBL" id="JAAABM010000004">
    <property type="protein sequence ID" value="KAF7678644.1"/>
    <property type="molecule type" value="Genomic_DNA"/>
</dbReference>
<dbReference type="PANTHER" id="PTHR47959">
    <property type="entry name" value="ATP-DEPENDENT RNA HELICASE RHLE-RELATED"/>
    <property type="match status" value="1"/>
</dbReference>
<dbReference type="SMART" id="SM00487">
    <property type="entry name" value="DEXDc"/>
    <property type="match status" value="1"/>
</dbReference>
<dbReference type="InterPro" id="IPR000629">
    <property type="entry name" value="RNA-helicase_DEAD-box_CS"/>
</dbReference>
<accession>A0A8H7B7G3</accession>
<name>A0A8H7B7G3_9PLEO</name>
<evidence type="ECO:0000259" key="11">
    <source>
        <dbReference type="PROSITE" id="PS50280"/>
    </source>
</evidence>
<evidence type="ECO:0000259" key="14">
    <source>
        <dbReference type="PROSITE" id="PS51195"/>
    </source>
</evidence>
<evidence type="ECO:0000313" key="16">
    <source>
        <dbReference type="Proteomes" id="UP000596902"/>
    </source>
</evidence>
<evidence type="ECO:0000256" key="1">
    <source>
        <dbReference type="ARBA" id="ARBA00004123"/>
    </source>
</evidence>
<evidence type="ECO:0000313" key="15">
    <source>
        <dbReference type="EMBL" id="KAF7678644.1"/>
    </source>
</evidence>
<feature type="domain" description="DEAD-box RNA helicase Q" evidence="14">
    <location>
        <begin position="717"/>
        <end position="745"/>
    </location>
</feature>
<evidence type="ECO:0000256" key="10">
    <source>
        <dbReference type="SAM" id="MobiDB-lite"/>
    </source>
</evidence>
<feature type="domain" description="SET" evidence="11">
    <location>
        <begin position="478"/>
        <end position="584"/>
    </location>
</feature>
<proteinExistence type="predicted"/>
<evidence type="ECO:0000256" key="8">
    <source>
        <dbReference type="ARBA" id="ARBA00023242"/>
    </source>
</evidence>
<dbReference type="InterPro" id="IPR050079">
    <property type="entry name" value="DEAD_box_RNA_helicase"/>
</dbReference>
<dbReference type="GO" id="GO:0005524">
    <property type="term" value="F:ATP binding"/>
    <property type="evidence" value="ECO:0007669"/>
    <property type="project" value="UniProtKB-KW"/>
</dbReference>
<feature type="region of interest" description="Disordered" evidence="10">
    <location>
        <begin position="690"/>
        <end position="712"/>
    </location>
</feature>
<feature type="region of interest" description="Disordered" evidence="10">
    <location>
        <begin position="651"/>
        <end position="674"/>
    </location>
</feature>
<evidence type="ECO:0000256" key="9">
    <source>
        <dbReference type="PROSITE-ProRule" id="PRU00552"/>
    </source>
</evidence>
<keyword evidence="16" id="KW-1185">Reference proteome</keyword>
<evidence type="ECO:0000259" key="12">
    <source>
        <dbReference type="PROSITE" id="PS51192"/>
    </source>
</evidence>
<evidence type="ECO:0000256" key="2">
    <source>
        <dbReference type="ARBA" id="ARBA00022517"/>
    </source>
</evidence>
<dbReference type="GO" id="GO:0003724">
    <property type="term" value="F:RNA helicase activity"/>
    <property type="evidence" value="ECO:0007669"/>
    <property type="project" value="InterPro"/>
</dbReference>
<keyword evidence="6" id="KW-0067">ATP-binding</keyword>
<keyword evidence="3" id="KW-0547">Nucleotide-binding</keyword>
<keyword evidence="4" id="KW-0378">Hydrolase</keyword>
<comment type="subcellular location">
    <subcellularLocation>
        <location evidence="1">Nucleus</location>
    </subcellularLocation>
</comment>
<dbReference type="InterPro" id="IPR046341">
    <property type="entry name" value="SET_dom_sf"/>
</dbReference>
<feature type="short sequence motif" description="Q motif" evidence="9">
    <location>
        <begin position="717"/>
        <end position="745"/>
    </location>
</feature>
<dbReference type="CDD" id="cd18787">
    <property type="entry name" value="SF2_C_DEAD"/>
    <property type="match status" value="1"/>
</dbReference>
<dbReference type="InterPro" id="IPR001214">
    <property type="entry name" value="SET_dom"/>
</dbReference>
<reference evidence="15" key="1">
    <citation type="submission" date="2020-01" db="EMBL/GenBank/DDBJ databases">
        <authorList>
            <person name="Feng Z.H.Z."/>
        </authorList>
    </citation>
    <scope>NUCLEOTIDE SEQUENCE</scope>
    <source>
        <strain evidence="15">CBS107.38</strain>
    </source>
</reference>
<dbReference type="GO" id="GO:0005634">
    <property type="term" value="C:nucleus"/>
    <property type="evidence" value="ECO:0007669"/>
    <property type="project" value="UniProtKB-SubCell"/>
</dbReference>
<dbReference type="PANTHER" id="PTHR47959:SF24">
    <property type="entry name" value="ATP-DEPENDENT RNA HELICASE"/>
    <property type="match status" value="1"/>
</dbReference>
<sequence>MNGLQDIDGLSECIGRAIQDHLARLNVNIAWPQLDNLDHPILRVEAFLEEADANHVTRAQSERVASRTVDLASMRTPAPTQSPMPVDSNDCEESSSMDESNPRDDPYPSEQHSRDTRRKGTGGLRVSQNQSSFQEDLTEHQRQMQVDSRSFPKRKKVASDKFVFQPSTLDKLIIGIWEQVHSTLNLDPKAIFEQFQVSPNGSSMGVVRQTQTEEPSAAITTSNTKSESFSQMNVFCRKVTQASRVCRSIEMIVQARWVELFEEQVQYRSQSRPDLSTTKHRKAVFMEACQDFDWSEKELRNKMAIWRGYKEVKDAAGWAALVFAGMGIYRFCKYRVGFDKDAMRRLRNLRKRLEVAADTLHPHWRQLLSIVGESQTLEYPGHPHDWVVFEDGSDPVPLRQTYQLHDPYFAFEHIDESIIDESVWGCEDPRWTPQSNAVARPGGVYICALCNEPQSDNPQDNSCFCFPTLFGCVKRKPPPVQIVRTPDGRNNGLVALTSFDRGTAIGELVGLITNGVRHLDVLDSSTPLANYQIWQGRAGNFTRFINHSCKPNSQSSTFTWLDTQRVVLVSKGIDAGKEITLDYGDKYWAGANPKAEAPVAVSIRLARLIPAQNFGDNWNLSRRHTCETSTTIMATSDYSDSGASDQEILEAQSGARKRRRLSPTEDVSSASEAEVVQPLPVAASSISRIKAKQQNASADDAKSARSVGTTPKTNPKLDFASLNVAPWLVKSLASMEIKRPTGIQASCIPEILKGKDCIGGSRTGTGKTIAFSLPILQKWAEDPSGIFAVIVTPTRELAIQIYEQVKAISAPQSMKPILITGGSDQRSQAIALASRPHVVIATPGRLAEHIRTSGEDTICGLRRVRFVVFDEADRLLAPGKGSMLPDLETCLSALPPKETRQTLLFTATVTPEVLALKSQPRAPGRLPIFVSEVDTEDLAIPPRLQQKYLQTPVTHKECYLHVLLNTPENSKKSVIIFCNRTKTATLLEYMLRLLDHRVTALHSGLKQNDRVGNLARFRAQAARILVATDVAARGLDIPEVALVINFDVPRDPDDYIHRVGRTARAGRVGTSITLVGQRDVELVLAIESRVGKKMEEFEEEGVSVEGRVVRDALKPVTEKKREALLSIEEGRDVMGKRQVGMKKKRAE</sequence>
<feature type="domain" description="Helicase C-terminal" evidence="13">
    <location>
        <begin position="959"/>
        <end position="1105"/>
    </location>
</feature>
<feature type="compositionally biased region" description="Basic and acidic residues" evidence="10">
    <location>
        <begin position="55"/>
        <end position="65"/>
    </location>
</feature>
<evidence type="ECO:0000256" key="6">
    <source>
        <dbReference type="ARBA" id="ARBA00022840"/>
    </source>
</evidence>
<dbReference type="PROSITE" id="PS00039">
    <property type="entry name" value="DEAD_ATP_HELICASE"/>
    <property type="match status" value="1"/>
</dbReference>
<dbReference type="GO" id="GO:0042254">
    <property type="term" value="P:ribosome biogenesis"/>
    <property type="evidence" value="ECO:0007669"/>
    <property type="project" value="UniProtKB-KW"/>
</dbReference>
<evidence type="ECO:0000256" key="5">
    <source>
        <dbReference type="ARBA" id="ARBA00022806"/>
    </source>
</evidence>
<dbReference type="GeneID" id="62202250"/>
<evidence type="ECO:0000256" key="3">
    <source>
        <dbReference type="ARBA" id="ARBA00022741"/>
    </source>
</evidence>
<dbReference type="InterPro" id="IPR027417">
    <property type="entry name" value="P-loop_NTPase"/>
</dbReference>
<keyword evidence="8" id="KW-0539">Nucleus</keyword>
<dbReference type="RefSeq" id="XP_038788779.1">
    <property type="nucleotide sequence ID" value="XM_038929072.1"/>
</dbReference>
<keyword evidence="7" id="KW-0694">RNA-binding</keyword>
<dbReference type="AlphaFoldDB" id="A0A8H7B7G3"/>
<dbReference type="Pfam" id="PF00271">
    <property type="entry name" value="Helicase_C"/>
    <property type="match status" value="1"/>
</dbReference>
<dbReference type="Gene3D" id="3.40.50.300">
    <property type="entry name" value="P-loop containing nucleotide triphosphate hydrolases"/>
    <property type="match status" value="2"/>
</dbReference>
<dbReference type="Pfam" id="PF00856">
    <property type="entry name" value="SET"/>
    <property type="match status" value="1"/>
</dbReference>
<keyword evidence="2" id="KW-0690">Ribosome biogenesis</keyword>